<sequence length="555" mass="61347">MQKGTVHKLSSRLNTDPTPVVVISPQDCDESLEALPQLLNHFKDVDDVFNDAFSSSLVMQKVVGSYQTPSAESFHVLSAIQSLYESEVNSSKLLLPSGPYFVLGQNIHQAWRLYEDELDAFVIPIVPQKLSSITNARYEVLDSVSQSGIWKHVAVPSRLYHKPTSSQPLLGKRISVKDVFDIAGIKTTLSSRDWAALYGPVEESADYVKKLITLGATIVGKTKTTAFASPDEPTDQWIDFHCPFNPRGDKYQSPSGSTSGGAAALAGYSWLDITIGSDCVFHRPHPQKTKSNVNSRWNFDVVGIMGRSIDSLHSTVSTTLDLKDSRNYPTRIIYPTDFFPHSDSNHQAMVEEFIKILEKFLGTKRTVVTISDEWDGDPPEAASGKPLKTYLAKGTRGIGKTVSSSEAEQGLEEQRIFREWFESKFMSSDSNTMSNAVMIMPYGSAVPKYRDAPNGYVHSSCSINQLMEYVQAPFILQLLWGKIYLSHVADATACPAHDLMLVNLAKEVLESENWPTEVLTGRYTFKLGKNIRNVDGSDVSKASDLGGHGFTNGLL</sequence>
<gene>
    <name evidence="2" type="ORF">FH972_022187</name>
</gene>
<keyword evidence="3" id="KW-1185">Reference proteome</keyword>
<dbReference type="EMBL" id="VIBQ01000010">
    <property type="protein sequence ID" value="KAB8339253.1"/>
    <property type="molecule type" value="Genomic_DNA"/>
</dbReference>
<dbReference type="InterPro" id="IPR036928">
    <property type="entry name" value="AS_sf"/>
</dbReference>
<accession>A0A5N6KS18</accession>
<comment type="caution">
    <text evidence="2">The sequence shown here is derived from an EMBL/GenBank/DDBJ whole genome shotgun (WGS) entry which is preliminary data.</text>
</comment>
<dbReference type="Pfam" id="PF01425">
    <property type="entry name" value="Amidase"/>
    <property type="match status" value="1"/>
</dbReference>
<dbReference type="PANTHER" id="PTHR46310">
    <property type="entry name" value="AMIDASE 1"/>
    <property type="match status" value="1"/>
</dbReference>
<dbReference type="Proteomes" id="UP000327013">
    <property type="component" value="Unassembled WGS sequence"/>
</dbReference>
<dbReference type="SUPFAM" id="SSF75304">
    <property type="entry name" value="Amidase signature (AS) enzymes"/>
    <property type="match status" value="1"/>
</dbReference>
<evidence type="ECO:0000313" key="2">
    <source>
        <dbReference type="EMBL" id="KAB8339253.1"/>
    </source>
</evidence>
<dbReference type="PANTHER" id="PTHR46310:SF7">
    <property type="entry name" value="AMIDASE 1"/>
    <property type="match status" value="1"/>
</dbReference>
<dbReference type="OrthoDB" id="245563at2759"/>
<evidence type="ECO:0000313" key="3">
    <source>
        <dbReference type="Proteomes" id="UP000327013"/>
    </source>
</evidence>
<organism evidence="2 3">
    <name type="scientific">Carpinus fangiana</name>
    <dbReference type="NCBI Taxonomy" id="176857"/>
    <lineage>
        <taxon>Eukaryota</taxon>
        <taxon>Viridiplantae</taxon>
        <taxon>Streptophyta</taxon>
        <taxon>Embryophyta</taxon>
        <taxon>Tracheophyta</taxon>
        <taxon>Spermatophyta</taxon>
        <taxon>Magnoliopsida</taxon>
        <taxon>eudicotyledons</taxon>
        <taxon>Gunneridae</taxon>
        <taxon>Pentapetalae</taxon>
        <taxon>rosids</taxon>
        <taxon>fabids</taxon>
        <taxon>Fagales</taxon>
        <taxon>Betulaceae</taxon>
        <taxon>Carpinus</taxon>
    </lineage>
</organism>
<feature type="domain" description="Amidase" evidence="1">
    <location>
        <begin position="165"/>
        <end position="278"/>
    </location>
</feature>
<protein>
    <recommendedName>
        <fullName evidence="1">Amidase domain-containing protein</fullName>
    </recommendedName>
</protein>
<dbReference type="InterPro" id="IPR023631">
    <property type="entry name" value="Amidase_dom"/>
</dbReference>
<proteinExistence type="predicted"/>
<dbReference type="AlphaFoldDB" id="A0A5N6KS18"/>
<evidence type="ECO:0000259" key="1">
    <source>
        <dbReference type="Pfam" id="PF01425"/>
    </source>
</evidence>
<name>A0A5N6KS18_9ROSI</name>
<dbReference type="Gene3D" id="3.90.1300.10">
    <property type="entry name" value="Amidase signature (AS) domain"/>
    <property type="match status" value="1"/>
</dbReference>
<reference evidence="2 3" key="1">
    <citation type="submission" date="2019-06" db="EMBL/GenBank/DDBJ databases">
        <title>A chromosomal-level reference genome of Carpinus fangiana (Coryloideae, Betulaceae).</title>
        <authorList>
            <person name="Yang X."/>
            <person name="Wang Z."/>
            <person name="Zhang L."/>
            <person name="Hao G."/>
            <person name="Liu J."/>
            <person name="Yang Y."/>
        </authorList>
    </citation>
    <scope>NUCLEOTIDE SEQUENCE [LARGE SCALE GENOMIC DNA]</scope>
    <source>
        <strain evidence="2">Cfa_2016G</strain>
        <tissue evidence="2">Leaf</tissue>
    </source>
</reference>